<dbReference type="RefSeq" id="XP_046018252.1">
    <property type="nucleotide sequence ID" value="XM_046157809.1"/>
</dbReference>
<evidence type="ECO:0000256" key="1">
    <source>
        <dbReference type="SAM" id="SignalP"/>
    </source>
</evidence>
<evidence type="ECO:0000313" key="2">
    <source>
        <dbReference type="EMBL" id="KAH7040197.1"/>
    </source>
</evidence>
<feature type="signal peptide" evidence="1">
    <location>
        <begin position="1"/>
        <end position="24"/>
    </location>
</feature>
<dbReference type="PANTHER" id="PTHR38792">
    <property type="entry name" value="BNR/ASP-BOX REPEAT DOMAIN PROTEIN (AFU_ORTHOLOGUE AFUA_7G06430)-RELATED"/>
    <property type="match status" value="1"/>
</dbReference>
<name>A0A9P9BVX3_9PEZI</name>
<dbReference type="GeneID" id="70187355"/>
<reference evidence="2" key="1">
    <citation type="journal article" date="2021" name="Nat. Commun.">
        <title>Genetic determinants of endophytism in the Arabidopsis root mycobiome.</title>
        <authorList>
            <person name="Mesny F."/>
            <person name="Miyauchi S."/>
            <person name="Thiergart T."/>
            <person name="Pickel B."/>
            <person name="Atanasova L."/>
            <person name="Karlsson M."/>
            <person name="Huettel B."/>
            <person name="Barry K.W."/>
            <person name="Haridas S."/>
            <person name="Chen C."/>
            <person name="Bauer D."/>
            <person name="Andreopoulos W."/>
            <person name="Pangilinan J."/>
            <person name="LaButti K."/>
            <person name="Riley R."/>
            <person name="Lipzen A."/>
            <person name="Clum A."/>
            <person name="Drula E."/>
            <person name="Henrissat B."/>
            <person name="Kohler A."/>
            <person name="Grigoriev I.V."/>
            <person name="Martin F.M."/>
            <person name="Hacquard S."/>
        </authorList>
    </citation>
    <scope>NUCLEOTIDE SEQUENCE</scope>
    <source>
        <strain evidence="2">MPI-CAGE-CH-0230</strain>
    </source>
</reference>
<organism evidence="2 3">
    <name type="scientific">Microdochium trichocladiopsis</name>
    <dbReference type="NCBI Taxonomy" id="1682393"/>
    <lineage>
        <taxon>Eukaryota</taxon>
        <taxon>Fungi</taxon>
        <taxon>Dikarya</taxon>
        <taxon>Ascomycota</taxon>
        <taxon>Pezizomycotina</taxon>
        <taxon>Sordariomycetes</taxon>
        <taxon>Xylariomycetidae</taxon>
        <taxon>Xylariales</taxon>
        <taxon>Microdochiaceae</taxon>
        <taxon>Microdochium</taxon>
    </lineage>
</organism>
<dbReference type="PANTHER" id="PTHR38792:SF3">
    <property type="entry name" value="BNR_ASP-BOX REPEAT DOMAIN PROTEIN (AFU_ORTHOLOGUE AFUA_7G06430)-RELATED"/>
    <property type="match status" value="1"/>
</dbReference>
<feature type="chain" id="PRO_5040476180" evidence="1">
    <location>
        <begin position="25"/>
        <end position="395"/>
    </location>
</feature>
<dbReference type="CDD" id="cd15482">
    <property type="entry name" value="Sialidase_non-viral"/>
    <property type="match status" value="1"/>
</dbReference>
<protein>
    <submittedName>
        <fullName evidence="2">Exo-1,5-alpha-L-arabinofuranobiosidase</fullName>
    </submittedName>
</protein>
<dbReference type="EMBL" id="JAGTJQ010000001">
    <property type="protein sequence ID" value="KAH7040197.1"/>
    <property type="molecule type" value="Genomic_DNA"/>
</dbReference>
<dbReference type="AlphaFoldDB" id="A0A9P9BVX3"/>
<dbReference type="Gene3D" id="2.120.10.10">
    <property type="match status" value="1"/>
</dbReference>
<gene>
    <name evidence="2" type="ORF">B0I36DRAFT_357535</name>
</gene>
<dbReference type="SUPFAM" id="SSF110296">
    <property type="entry name" value="Oligoxyloglucan reducing end-specific cellobiohydrolase"/>
    <property type="match status" value="1"/>
</dbReference>
<keyword evidence="3" id="KW-1185">Reference proteome</keyword>
<dbReference type="PROSITE" id="PS51257">
    <property type="entry name" value="PROKAR_LIPOPROTEIN"/>
    <property type="match status" value="1"/>
</dbReference>
<comment type="caution">
    <text evidence="2">The sequence shown here is derived from an EMBL/GenBank/DDBJ whole genome shotgun (WGS) entry which is preliminary data.</text>
</comment>
<dbReference type="Proteomes" id="UP000756346">
    <property type="component" value="Unassembled WGS sequence"/>
</dbReference>
<sequence length="395" mass="42563">MVRSVLSRATALATAALLAGCSTAFPGPKPPSALPRPQTLSSVQVFDPPADYRDPQVLYARTAQLPNNDLLLTWENYSPEPPPVYFPVYRSADAGKTWAELSRVTDQGLGYGLRYQPALYVLPERIGAFPKGTLLLAGSSIPSDLSSTHLDLYASADSGKTWQFVSHVAAGGEAIPNNGLTPVWEPFLLAHKGKLIYYYSDQRDNATHGQKLVHQTSADLETWGPVVDDVAYPTYTDRPGMPTVARLPDGNYIYVYEYGGGPNPAKTDGYSFPVFYRLSRDPEAFASAPHHPIRIPSKAAGGVPFVPDGSPYVVWTPAGGPFGTIVVSSGCCSQVFVNKKLGAEDAWEIVETPEAASYTRSLLVMQQDPRYVLISGGGKLPPSSTNVVSVSVIKI</sequence>
<dbReference type="OrthoDB" id="2130735at2759"/>
<keyword evidence="1" id="KW-0732">Signal</keyword>
<proteinExistence type="predicted"/>
<accession>A0A9P9BVX3</accession>
<evidence type="ECO:0000313" key="3">
    <source>
        <dbReference type="Proteomes" id="UP000756346"/>
    </source>
</evidence>